<proteinExistence type="predicted"/>
<feature type="non-terminal residue" evidence="2">
    <location>
        <position position="83"/>
    </location>
</feature>
<name>A0A0V0GIC9_SOLCH</name>
<sequence length="83" mass="9173">MLLLLLRLKLPKSHQTQLRRKLLGLVRNAAKSFGHGRHFLVICVVILNVNGVVLTLLLTSGLATMLVLLNLITLVKLALEKTP</sequence>
<evidence type="ECO:0000313" key="2">
    <source>
        <dbReference type="EMBL" id="JAP07683.1"/>
    </source>
</evidence>
<keyword evidence="1" id="KW-0472">Membrane</keyword>
<dbReference type="AlphaFoldDB" id="A0A0V0GIC9"/>
<feature type="transmembrane region" description="Helical" evidence="1">
    <location>
        <begin position="39"/>
        <end position="72"/>
    </location>
</feature>
<organism evidence="2">
    <name type="scientific">Solanum chacoense</name>
    <name type="common">Chaco potato</name>
    <dbReference type="NCBI Taxonomy" id="4108"/>
    <lineage>
        <taxon>Eukaryota</taxon>
        <taxon>Viridiplantae</taxon>
        <taxon>Streptophyta</taxon>
        <taxon>Embryophyta</taxon>
        <taxon>Tracheophyta</taxon>
        <taxon>Spermatophyta</taxon>
        <taxon>Magnoliopsida</taxon>
        <taxon>eudicotyledons</taxon>
        <taxon>Gunneridae</taxon>
        <taxon>Pentapetalae</taxon>
        <taxon>asterids</taxon>
        <taxon>lamiids</taxon>
        <taxon>Solanales</taxon>
        <taxon>Solanaceae</taxon>
        <taxon>Solanoideae</taxon>
        <taxon>Solaneae</taxon>
        <taxon>Solanum</taxon>
    </lineage>
</organism>
<evidence type="ECO:0000256" key="1">
    <source>
        <dbReference type="SAM" id="Phobius"/>
    </source>
</evidence>
<keyword evidence="1" id="KW-0812">Transmembrane</keyword>
<dbReference type="EMBL" id="GEDG01038247">
    <property type="protein sequence ID" value="JAP07683.1"/>
    <property type="molecule type" value="Transcribed_RNA"/>
</dbReference>
<keyword evidence="1" id="KW-1133">Transmembrane helix</keyword>
<protein>
    <submittedName>
        <fullName evidence="2">Putative ovule protein</fullName>
    </submittedName>
</protein>
<accession>A0A0V0GIC9</accession>
<reference evidence="2" key="1">
    <citation type="submission" date="2015-12" db="EMBL/GenBank/DDBJ databases">
        <title>Gene expression during late stages of embryo sac development: a critical building block for successful pollen-pistil interactions.</title>
        <authorList>
            <person name="Liu Y."/>
            <person name="Joly V."/>
            <person name="Sabar M."/>
            <person name="Matton D.P."/>
        </authorList>
    </citation>
    <scope>NUCLEOTIDE SEQUENCE</scope>
</reference>